<gene>
    <name evidence="8" type="ORF">PPSIR1_00907</name>
</gene>
<sequence length="461" mass="49150">MNALVTAPANRSELLAHDDGLRALARVLTREDAEDHVQDTYVAALSHEAPRSAGPWMRQVLRNNVRDQARRHRRRRELAHYVEQPASGASSELPEAQVAEHEAARLLREVLREVGEPYQEVLELRYFEERSAAEIARELDLPPGTVRWRCSEGLKRMRQALDARSNEQERPWMGMMLAFAGPGVVAEPAKPAASAATGLKLMAVGGLTVAAVLVASMVGFGEGEEPGVRAPVAARVEAAAAPVEADLPAAEEAEVEAPATPVGPGGPAGAPVSAPTRPAAPEAAVEDEVPSVDRRAEARQCMEDAIAAFNAGPEDAPGAVGHLVEAGNCAEDAHAIGYGVQINRTLLERYPDSLYAEDAKASLRRLFASIVDAEAGLDTEWGQDCVAPLEDDGSVEERLVAAQCLTDAAMFGAALEMRQGLLADLAKADLEANAEAMEALEGNIAKYSEMGAEWLESPEDD</sequence>
<name>A6GCB5_9BACT</name>
<evidence type="ECO:0000256" key="3">
    <source>
        <dbReference type="ARBA" id="ARBA00023082"/>
    </source>
</evidence>
<dbReference type="Pfam" id="PF08281">
    <property type="entry name" value="Sigma70_r4_2"/>
    <property type="match status" value="1"/>
</dbReference>
<evidence type="ECO:0000256" key="4">
    <source>
        <dbReference type="ARBA" id="ARBA00023125"/>
    </source>
</evidence>
<dbReference type="Gene3D" id="1.10.10.10">
    <property type="entry name" value="Winged helix-like DNA-binding domain superfamily/Winged helix DNA-binding domain"/>
    <property type="match status" value="1"/>
</dbReference>
<feature type="domain" description="RNA polymerase sigma factor 70 region 4 type 2" evidence="7">
    <location>
        <begin position="105"/>
        <end position="157"/>
    </location>
</feature>
<keyword evidence="2" id="KW-0805">Transcription regulation</keyword>
<dbReference type="InterPro" id="IPR013325">
    <property type="entry name" value="RNA_pol_sigma_r2"/>
</dbReference>
<feature type="region of interest" description="Disordered" evidence="6">
    <location>
        <begin position="250"/>
        <end position="291"/>
    </location>
</feature>
<keyword evidence="5" id="KW-0804">Transcription</keyword>
<evidence type="ECO:0000313" key="8">
    <source>
        <dbReference type="EMBL" id="EDM76474.1"/>
    </source>
</evidence>
<dbReference type="GO" id="GO:0006352">
    <property type="term" value="P:DNA-templated transcription initiation"/>
    <property type="evidence" value="ECO:0007669"/>
    <property type="project" value="InterPro"/>
</dbReference>
<dbReference type="GO" id="GO:0003677">
    <property type="term" value="F:DNA binding"/>
    <property type="evidence" value="ECO:0007669"/>
    <property type="project" value="UniProtKB-KW"/>
</dbReference>
<dbReference type="InterPro" id="IPR039425">
    <property type="entry name" value="RNA_pol_sigma-70-like"/>
</dbReference>
<dbReference type="EMBL" id="ABCS01000064">
    <property type="protein sequence ID" value="EDM76474.1"/>
    <property type="molecule type" value="Genomic_DNA"/>
</dbReference>
<dbReference type="Proteomes" id="UP000005801">
    <property type="component" value="Unassembled WGS sequence"/>
</dbReference>
<keyword evidence="9" id="KW-1185">Reference proteome</keyword>
<reference evidence="8 9" key="1">
    <citation type="submission" date="2007-06" db="EMBL/GenBank/DDBJ databases">
        <authorList>
            <person name="Shimkets L."/>
            <person name="Ferriera S."/>
            <person name="Johnson J."/>
            <person name="Kravitz S."/>
            <person name="Beeson K."/>
            <person name="Sutton G."/>
            <person name="Rogers Y.-H."/>
            <person name="Friedman R."/>
            <person name="Frazier M."/>
            <person name="Venter J.C."/>
        </authorList>
    </citation>
    <scope>NUCLEOTIDE SEQUENCE [LARGE SCALE GENOMIC DNA]</scope>
    <source>
        <strain evidence="8 9">SIR-1</strain>
    </source>
</reference>
<evidence type="ECO:0000256" key="5">
    <source>
        <dbReference type="ARBA" id="ARBA00023163"/>
    </source>
</evidence>
<keyword evidence="4" id="KW-0238">DNA-binding</keyword>
<dbReference type="CDD" id="cd06171">
    <property type="entry name" value="Sigma70_r4"/>
    <property type="match status" value="1"/>
</dbReference>
<evidence type="ECO:0000256" key="1">
    <source>
        <dbReference type="ARBA" id="ARBA00010641"/>
    </source>
</evidence>
<dbReference type="NCBIfam" id="TIGR02937">
    <property type="entry name" value="sigma70-ECF"/>
    <property type="match status" value="1"/>
</dbReference>
<proteinExistence type="inferred from homology"/>
<dbReference type="SUPFAM" id="SSF88659">
    <property type="entry name" value="Sigma3 and sigma4 domains of RNA polymerase sigma factors"/>
    <property type="match status" value="1"/>
</dbReference>
<comment type="similarity">
    <text evidence="1">Belongs to the sigma-70 factor family. ECF subfamily.</text>
</comment>
<evidence type="ECO:0000256" key="2">
    <source>
        <dbReference type="ARBA" id="ARBA00023015"/>
    </source>
</evidence>
<dbReference type="GO" id="GO:0016987">
    <property type="term" value="F:sigma factor activity"/>
    <property type="evidence" value="ECO:0007669"/>
    <property type="project" value="UniProtKB-KW"/>
</dbReference>
<evidence type="ECO:0000256" key="6">
    <source>
        <dbReference type="SAM" id="MobiDB-lite"/>
    </source>
</evidence>
<dbReference type="SUPFAM" id="SSF88946">
    <property type="entry name" value="Sigma2 domain of RNA polymerase sigma factors"/>
    <property type="match status" value="1"/>
</dbReference>
<dbReference type="InterPro" id="IPR036388">
    <property type="entry name" value="WH-like_DNA-bd_sf"/>
</dbReference>
<keyword evidence="3" id="KW-0731">Sigma factor</keyword>
<feature type="compositionally biased region" description="Low complexity" evidence="6">
    <location>
        <begin position="269"/>
        <end position="283"/>
    </location>
</feature>
<protein>
    <submittedName>
        <fullName evidence="8">RNA polymerase, sigma-24 subunit, ECF subfamily protein</fullName>
    </submittedName>
</protein>
<dbReference type="InterPro" id="IPR014284">
    <property type="entry name" value="RNA_pol_sigma-70_dom"/>
</dbReference>
<accession>A6GCB5</accession>
<dbReference type="InterPro" id="IPR013249">
    <property type="entry name" value="RNA_pol_sigma70_r4_t2"/>
</dbReference>
<dbReference type="STRING" id="391625.PPSIR1_00907"/>
<dbReference type="PANTHER" id="PTHR43133:SF52">
    <property type="entry name" value="ECF RNA POLYMERASE SIGMA FACTOR SIGL"/>
    <property type="match status" value="1"/>
</dbReference>
<organism evidence="8 9">
    <name type="scientific">Plesiocystis pacifica SIR-1</name>
    <dbReference type="NCBI Taxonomy" id="391625"/>
    <lineage>
        <taxon>Bacteria</taxon>
        <taxon>Pseudomonadati</taxon>
        <taxon>Myxococcota</taxon>
        <taxon>Polyangia</taxon>
        <taxon>Nannocystales</taxon>
        <taxon>Nannocystaceae</taxon>
        <taxon>Plesiocystis</taxon>
    </lineage>
</organism>
<comment type="caution">
    <text evidence="8">The sequence shown here is derived from an EMBL/GenBank/DDBJ whole genome shotgun (WGS) entry which is preliminary data.</text>
</comment>
<dbReference type="AlphaFoldDB" id="A6GCB5"/>
<dbReference type="PANTHER" id="PTHR43133">
    <property type="entry name" value="RNA POLYMERASE ECF-TYPE SIGMA FACTO"/>
    <property type="match status" value="1"/>
</dbReference>
<dbReference type="Gene3D" id="1.10.1740.10">
    <property type="match status" value="1"/>
</dbReference>
<dbReference type="eggNOG" id="COG1595">
    <property type="taxonomic scope" value="Bacteria"/>
</dbReference>
<dbReference type="InterPro" id="IPR013324">
    <property type="entry name" value="RNA_pol_sigma_r3/r4-like"/>
</dbReference>
<evidence type="ECO:0000313" key="9">
    <source>
        <dbReference type="Proteomes" id="UP000005801"/>
    </source>
</evidence>
<evidence type="ECO:0000259" key="7">
    <source>
        <dbReference type="Pfam" id="PF08281"/>
    </source>
</evidence>